<dbReference type="InterPro" id="IPR027417">
    <property type="entry name" value="P-loop_NTPase"/>
</dbReference>
<comment type="subcellular location">
    <subcellularLocation>
        <location evidence="1">Endoplasmic reticulum membrane</location>
        <topology evidence="1">Single-pass membrane protein</topology>
    </subcellularLocation>
</comment>
<keyword evidence="6" id="KW-0256">Endoplasmic reticulum</keyword>
<evidence type="ECO:0000313" key="13">
    <source>
        <dbReference type="Proteomes" id="UP000636479"/>
    </source>
</evidence>
<evidence type="ECO:0000256" key="3">
    <source>
        <dbReference type="ARBA" id="ARBA00020256"/>
    </source>
</evidence>
<dbReference type="OrthoDB" id="41266at2759"/>
<keyword evidence="9 11" id="KW-0472">Membrane</keyword>
<dbReference type="Pfam" id="PF09439">
    <property type="entry name" value="SRPRB"/>
    <property type="match status" value="1"/>
</dbReference>
<keyword evidence="7 11" id="KW-1133">Transmembrane helix</keyword>
<dbReference type="EMBL" id="JACAZF010000009">
    <property type="protein sequence ID" value="KAF7294753.1"/>
    <property type="molecule type" value="Genomic_DNA"/>
</dbReference>
<dbReference type="PANTHER" id="PTHR11711">
    <property type="entry name" value="ADP RIBOSYLATION FACTOR-RELATED"/>
    <property type="match status" value="1"/>
</dbReference>
<keyword evidence="10" id="KW-0675">Receptor</keyword>
<dbReference type="Gene3D" id="3.40.50.300">
    <property type="entry name" value="P-loop containing nucleotide triphosphate hydrolases"/>
    <property type="match status" value="1"/>
</dbReference>
<proteinExistence type="inferred from homology"/>
<evidence type="ECO:0000256" key="6">
    <source>
        <dbReference type="ARBA" id="ARBA00022824"/>
    </source>
</evidence>
<evidence type="ECO:0000256" key="11">
    <source>
        <dbReference type="SAM" id="Phobius"/>
    </source>
</evidence>
<keyword evidence="13" id="KW-1185">Reference proteome</keyword>
<dbReference type="GO" id="GO:0005789">
    <property type="term" value="C:endoplasmic reticulum membrane"/>
    <property type="evidence" value="ECO:0007669"/>
    <property type="project" value="UniProtKB-SubCell"/>
</dbReference>
<dbReference type="InterPro" id="IPR019009">
    <property type="entry name" value="SRP_receptor_beta_su"/>
</dbReference>
<dbReference type="GO" id="GO:0005525">
    <property type="term" value="F:GTP binding"/>
    <property type="evidence" value="ECO:0007669"/>
    <property type="project" value="UniProtKB-KW"/>
</dbReference>
<sequence>MDSDSIDAEIIPVTSTFSPQTLGVASFILAVVVLAFVFLFTRRRSRAAGQHLLLVGPPDAGKTAILSTLVYNQPLPTHTSLQTNSSVIALPKKALTVVDIPGHPRIRNQVNEFITDAKAIAFVVDASTVSRNGPVVAEHLHIVLNAIRSLPPSQVLPSLVILAHKSDLVKSSASSATQAISRVRTILERELEKRRLAQSGGVGVEGLGEEGERTEMGGLECSGEKGIFQFDTWEGGEVTFLGTSTKIVDEKSGLRDFEDWVEENA</sequence>
<keyword evidence="5" id="KW-0547">Nucleotide-binding</keyword>
<organism evidence="12 13">
    <name type="scientific">Mycena indigotica</name>
    <dbReference type="NCBI Taxonomy" id="2126181"/>
    <lineage>
        <taxon>Eukaryota</taxon>
        <taxon>Fungi</taxon>
        <taxon>Dikarya</taxon>
        <taxon>Basidiomycota</taxon>
        <taxon>Agaricomycotina</taxon>
        <taxon>Agaricomycetes</taxon>
        <taxon>Agaricomycetidae</taxon>
        <taxon>Agaricales</taxon>
        <taxon>Marasmiineae</taxon>
        <taxon>Mycenaceae</taxon>
        <taxon>Mycena</taxon>
    </lineage>
</organism>
<gene>
    <name evidence="12" type="ORF">MIND_01012700</name>
</gene>
<evidence type="ECO:0000256" key="4">
    <source>
        <dbReference type="ARBA" id="ARBA00022692"/>
    </source>
</evidence>
<evidence type="ECO:0000313" key="12">
    <source>
        <dbReference type="EMBL" id="KAF7294753.1"/>
    </source>
</evidence>
<name>A0A8H6VYC6_9AGAR</name>
<keyword evidence="8" id="KW-0342">GTP-binding</keyword>
<reference evidence="12" key="1">
    <citation type="submission" date="2020-05" db="EMBL/GenBank/DDBJ databases">
        <title>Mycena genomes resolve the evolution of fungal bioluminescence.</title>
        <authorList>
            <person name="Tsai I.J."/>
        </authorList>
    </citation>
    <scope>NUCLEOTIDE SEQUENCE</scope>
    <source>
        <strain evidence="12">171206Taipei</strain>
    </source>
</reference>
<evidence type="ECO:0000256" key="10">
    <source>
        <dbReference type="ARBA" id="ARBA00023170"/>
    </source>
</evidence>
<evidence type="ECO:0000256" key="7">
    <source>
        <dbReference type="ARBA" id="ARBA00022989"/>
    </source>
</evidence>
<evidence type="ECO:0000256" key="1">
    <source>
        <dbReference type="ARBA" id="ARBA00004389"/>
    </source>
</evidence>
<dbReference type="Proteomes" id="UP000636479">
    <property type="component" value="Unassembled WGS sequence"/>
</dbReference>
<feature type="transmembrane region" description="Helical" evidence="11">
    <location>
        <begin position="22"/>
        <end position="41"/>
    </location>
</feature>
<comment type="caution">
    <text evidence="12">The sequence shown here is derived from an EMBL/GenBank/DDBJ whole genome shotgun (WGS) entry which is preliminary data.</text>
</comment>
<dbReference type="GeneID" id="59349238"/>
<evidence type="ECO:0000256" key="9">
    <source>
        <dbReference type="ARBA" id="ARBA00023136"/>
    </source>
</evidence>
<dbReference type="InterPro" id="IPR024156">
    <property type="entry name" value="Small_GTPase_ARF"/>
</dbReference>
<evidence type="ECO:0000256" key="8">
    <source>
        <dbReference type="ARBA" id="ARBA00023134"/>
    </source>
</evidence>
<evidence type="ECO:0000256" key="2">
    <source>
        <dbReference type="ARBA" id="ARBA00005619"/>
    </source>
</evidence>
<dbReference type="RefSeq" id="XP_037216116.1">
    <property type="nucleotide sequence ID" value="XM_037366722.1"/>
</dbReference>
<accession>A0A8H6VYC6</accession>
<protein>
    <recommendedName>
        <fullName evidence="3">Signal recognition particle receptor subunit beta</fullName>
    </recommendedName>
</protein>
<keyword evidence="4 11" id="KW-0812">Transmembrane</keyword>
<comment type="similarity">
    <text evidence="2">Belongs to the SRP receptor beta subunit family.</text>
</comment>
<evidence type="ECO:0000256" key="5">
    <source>
        <dbReference type="ARBA" id="ARBA00022741"/>
    </source>
</evidence>
<dbReference type="SUPFAM" id="SSF52540">
    <property type="entry name" value="P-loop containing nucleoside triphosphate hydrolases"/>
    <property type="match status" value="1"/>
</dbReference>
<dbReference type="AlphaFoldDB" id="A0A8H6VYC6"/>